<comment type="caution">
    <text evidence="1">The sequence shown here is derived from an EMBL/GenBank/DDBJ whole genome shotgun (WGS) entry which is preliminary data.</text>
</comment>
<proteinExistence type="predicted"/>
<dbReference type="AlphaFoldDB" id="A0A917TV92"/>
<evidence type="ECO:0000313" key="1">
    <source>
        <dbReference type="EMBL" id="GGM37440.1"/>
    </source>
</evidence>
<dbReference type="EMBL" id="BMPI01000020">
    <property type="protein sequence ID" value="GGM37440.1"/>
    <property type="molecule type" value="Genomic_DNA"/>
</dbReference>
<sequence>MLELPSLPVRLSDAEPHRPRVLRDVPRWHIRRKETAGSLAADEARMCKVCSGAGRNHGVGRPVLRWD</sequence>
<keyword evidence="2" id="KW-1185">Reference proteome</keyword>
<accession>A0A917TV92</accession>
<reference evidence="1" key="2">
    <citation type="submission" date="2020-09" db="EMBL/GenBank/DDBJ databases">
        <authorList>
            <person name="Sun Q."/>
            <person name="Ohkuma M."/>
        </authorList>
    </citation>
    <scope>NUCLEOTIDE SEQUENCE</scope>
    <source>
        <strain evidence="1">JCM 19831</strain>
    </source>
</reference>
<organism evidence="1 2">
    <name type="scientific">Dactylosporangium sucinum</name>
    <dbReference type="NCBI Taxonomy" id="1424081"/>
    <lineage>
        <taxon>Bacteria</taxon>
        <taxon>Bacillati</taxon>
        <taxon>Actinomycetota</taxon>
        <taxon>Actinomycetes</taxon>
        <taxon>Micromonosporales</taxon>
        <taxon>Micromonosporaceae</taxon>
        <taxon>Dactylosporangium</taxon>
    </lineage>
</organism>
<dbReference type="Proteomes" id="UP000642070">
    <property type="component" value="Unassembled WGS sequence"/>
</dbReference>
<protein>
    <submittedName>
        <fullName evidence="1">Uncharacterized protein</fullName>
    </submittedName>
</protein>
<reference evidence="1" key="1">
    <citation type="journal article" date="2014" name="Int. J. Syst. Evol. Microbiol.">
        <title>Complete genome sequence of Corynebacterium casei LMG S-19264T (=DSM 44701T), isolated from a smear-ripened cheese.</title>
        <authorList>
            <consortium name="US DOE Joint Genome Institute (JGI-PGF)"/>
            <person name="Walter F."/>
            <person name="Albersmeier A."/>
            <person name="Kalinowski J."/>
            <person name="Ruckert C."/>
        </authorList>
    </citation>
    <scope>NUCLEOTIDE SEQUENCE</scope>
    <source>
        <strain evidence="1">JCM 19831</strain>
    </source>
</reference>
<name>A0A917TV92_9ACTN</name>
<gene>
    <name evidence="1" type="ORF">GCM10007977_043590</name>
</gene>
<evidence type="ECO:0000313" key="2">
    <source>
        <dbReference type="Proteomes" id="UP000642070"/>
    </source>
</evidence>